<keyword evidence="1" id="KW-0472">Membrane</keyword>
<feature type="transmembrane region" description="Helical" evidence="1">
    <location>
        <begin position="21"/>
        <end position="39"/>
    </location>
</feature>
<name>W0JR20_9EURY</name>
<evidence type="ECO:0000256" key="1">
    <source>
        <dbReference type="SAM" id="Phobius"/>
    </source>
</evidence>
<dbReference type="HOGENOM" id="CLU_2893348_0_0_2"/>
<keyword evidence="1" id="KW-0812">Transmembrane</keyword>
<sequence length="69" mass="7320">MLHTVRHMASKYGNQSSVITAVGLLFALIAIVGTQFLGWDWGTDQLVPTLIGVVAAGAAILVVSRRLLT</sequence>
<proteinExistence type="predicted"/>
<dbReference type="KEGG" id="hlr:HALLA_13290"/>
<gene>
    <name evidence="2" type="ORF">HALLA_13290</name>
</gene>
<protein>
    <submittedName>
        <fullName evidence="2">Multidrug transporter</fullName>
    </submittedName>
</protein>
<keyword evidence="1" id="KW-1133">Transmembrane helix</keyword>
<keyword evidence="3" id="KW-1185">Reference proteome</keyword>
<feature type="transmembrane region" description="Helical" evidence="1">
    <location>
        <begin position="45"/>
        <end position="63"/>
    </location>
</feature>
<evidence type="ECO:0000313" key="3">
    <source>
        <dbReference type="Proteomes" id="UP000019024"/>
    </source>
</evidence>
<accession>W0JR20</accession>
<dbReference type="eggNOG" id="arCOG14283">
    <property type="taxonomic scope" value="Archaea"/>
</dbReference>
<organism evidence="2 3">
    <name type="scientific">Halostagnicola larsenii XH-48</name>
    <dbReference type="NCBI Taxonomy" id="797299"/>
    <lineage>
        <taxon>Archaea</taxon>
        <taxon>Methanobacteriati</taxon>
        <taxon>Methanobacteriota</taxon>
        <taxon>Stenosarchaea group</taxon>
        <taxon>Halobacteria</taxon>
        <taxon>Halobacteriales</taxon>
        <taxon>Natrialbaceae</taxon>
        <taxon>Halostagnicola</taxon>
    </lineage>
</organism>
<dbReference type="AlphaFoldDB" id="W0JR20"/>
<reference evidence="2 3" key="1">
    <citation type="submission" date="2014-01" db="EMBL/GenBank/DDBJ databases">
        <authorList>
            <consortium name="DOE Joint Genome Institute"/>
            <person name="Anderson I."/>
            <person name="Huntemann M."/>
            <person name="Han J."/>
            <person name="Chen A."/>
            <person name="Kyrpides N."/>
            <person name="Mavromatis K."/>
            <person name="Markowitz V."/>
            <person name="Palaniappan K."/>
            <person name="Ivanova N."/>
            <person name="Schaumberg A."/>
            <person name="Pati A."/>
            <person name="Liolios K."/>
            <person name="Nordberg H.P."/>
            <person name="Cantor M.N."/>
            <person name="Hua S.X."/>
            <person name="Woyke T."/>
        </authorList>
    </citation>
    <scope>NUCLEOTIDE SEQUENCE [LARGE SCALE GENOMIC DNA]</scope>
    <source>
        <strain evidence="2 3">XH-48</strain>
    </source>
</reference>
<dbReference type="Proteomes" id="UP000019024">
    <property type="component" value="Chromosome"/>
</dbReference>
<evidence type="ECO:0000313" key="2">
    <source>
        <dbReference type="EMBL" id="AHF99619.1"/>
    </source>
</evidence>
<dbReference type="EMBL" id="CP007055">
    <property type="protein sequence ID" value="AHF99619.1"/>
    <property type="molecule type" value="Genomic_DNA"/>
</dbReference>